<evidence type="ECO:0000256" key="5">
    <source>
        <dbReference type="ARBA" id="ARBA00023136"/>
    </source>
</evidence>
<evidence type="ECO:0000313" key="11">
    <source>
        <dbReference type="Proteomes" id="UP000595897"/>
    </source>
</evidence>
<evidence type="ECO:0000256" key="8">
    <source>
        <dbReference type="SAM" id="SignalP"/>
    </source>
</evidence>
<comment type="similarity">
    <text evidence="2">Belongs to the BMP lipoprotein family.</text>
</comment>
<evidence type="ECO:0000256" key="2">
    <source>
        <dbReference type="ARBA" id="ARBA00008610"/>
    </source>
</evidence>
<reference evidence="10 11" key="1">
    <citation type="submission" date="2020-11" db="EMBL/GenBank/DDBJ databases">
        <title>Draft genome sequencing of a Lachnospiraceae strain isolated from anoxic soil subjected to BSD treatment.</title>
        <authorList>
            <person name="Uek A."/>
            <person name="Tonouchi A."/>
        </authorList>
    </citation>
    <scope>NUCLEOTIDE SEQUENCE [LARGE SCALE GENOMIC DNA]</scope>
    <source>
        <strain evidence="10 11">TB5</strain>
    </source>
</reference>
<dbReference type="Proteomes" id="UP000595897">
    <property type="component" value="Chromosome"/>
</dbReference>
<comment type="subcellular location">
    <subcellularLocation>
        <location evidence="1">Cell membrane</location>
        <topology evidence="1">Lipid-anchor</topology>
    </subcellularLocation>
</comment>
<dbReference type="GO" id="GO:0005886">
    <property type="term" value="C:plasma membrane"/>
    <property type="evidence" value="ECO:0007669"/>
    <property type="project" value="UniProtKB-SubCell"/>
</dbReference>
<dbReference type="CDD" id="cd06354">
    <property type="entry name" value="PBP1_PrnA-like"/>
    <property type="match status" value="1"/>
</dbReference>
<protein>
    <submittedName>
        <fullName evidence="10">BMP family ABC transporter substrate-binding protein</fullName>
    </submittedName>
</protein>
<evidence type="ECO:0000256" key="1">
    <source>
        <dbReference type="ARBA" id="ARBA00004193"/>
    </source>
</evidence>
<dbReference type="EMBL" id="AP024169">
    <property type="protein sequence ID" value="BCN32255.1"/>
    <property type="molecule type" value="Genomic_DNA"/>
</dbReference>
<keyword evidence="11" id="KW-1185">Reference proteome</keyword>
<dbReference type="Gene3D" id="3.40.50.2300">
    <property type="match status" value="2"/>
</dbReference>
<evidence type="ECO:0000256" key="7">
    <source>
        <dbReference type="SAM" id="MobiDB-lite"/>
    </source>
</evidence>
<dbReference type="SUPFAM" id="SSF53822">
    <property type="entry name" value="Periplasmic binding protein-like I"/>
    <property type="match status" value="1"/>
</dbReference>
<keyword evidence="6" id="KW-0449">Lipoprotein</keyword>
<dbReference type="RefSeq" id="WP_271713312.1">
    <property type="nucleotide sequence ID" value="NZ_AP024169.1"/>
</dbReference>
<organism evidence="10 11">
    <name type="scientific">Anaeromicropila herbilytica</name>
    <dbReference type="NCBI Taxonomy" id="2785025"/>
    <lineage>
        <taxon>Bacteria</taxon>
        <taxon>Bacillati</taxon>
        <taxon>Bacillota</taxon>
        <taxon>Clostridia</taxon>
        <taxon>Lachnospirales</taxon>
        <taxon>Lachnospiraceae</taxon>
        <taxon>Anaeromicropila</taxon>
    </lineage>
</organism>
<evidence type="ECO:0000256" key="3">
    <source>
        <dbReference type="ARBA" id="ARBA00022475"/>
    </source>
</evidence>
<sequence>MKKKLLALLMAVVMVTSLTACSSKKSTGDSDKTKTEATEAPASDDTASKSDFVVSMITDTGGVNDQSFNQSAWEGLQELNKSTGAKVSYIESKQETDYTTNLDKCVDDGSNLVWGIGFSMADALKTAASTNPDVSYAIVDNSYGDQTPSNVTGVMFRAQEPSFIVGYIAGKTTTTGKVGFVGGISSDLIDQFEYGYKAGVDYAANELGKKITVDAQYAESFSDAAKGKAIANKMFSDGCDIVFHAAGGVGVGVIEAAKEANKFAIGVDRDQAYLAPKNVLTSALKLVGTAVKLVSEKAAKGEQIGGQTFTFGLTEDAVGIPDKNPNMDPAVYEAAMKVQQSIKDGTIVPPSNKDTYKEFGKTLSK</sequence>
<proteinExistence type="inferred from homology"/>
<evidence type="ECO:0000256" key="6">
    <source>
        <dbReference type="ARBA" id="ARBA00023288"/>
    </source>
</evidence>
<dbReference type="AlphaFoldDB" id="A0A7R7EPD3"/>
<evidence type="ECO:0000313" key="10">
    <source>
        <dbReference type="EMBL" id="BCN32255.1"/>
    </source>
</evidence>
<gene>
    <name evidence="10" type="ORF">bsdtb5_35500</name>
</gene>
<evidence type="ECO:0000259" key="9">
    <source>
        <dbReference type="Pfam" id="PF02608"/>
    </source>
</evidence>
<dbReference type="InterPro" id="IPR050957">
    <property type="entry name" value="BMP_lipoprotein"/>
</dbReference>
<accession>A0A7R7EPD3</accession>
<feature type="chain" id="PRO_5039707250" evidence="8">
    <location>
        <begin position="21"/>
        <end position="365"/>
    </location>
</feature>
<feature type="domain" description="ABC transporter substrate-binding protein PnrA-like" evidence="9">
    <location>
        <begin position="53"/>
        <end position="350"/>
    </location>
</feature>
<keyword evidence="4 8" id="KW-0732">Signal</keyword>
<dbReference type="Pfam" id="PF02608">
    <property type="entry name" value="Bmp"/>
    <property type="match status" value="1"/>
</dbReference>
<keyword evidence="3" id="KW-1003">Cell membrane</keyword>
<evidence type="ECO:0000256" key="4">
    <source>
        <dbReference type="ARBA" id="ARBA00022729"/>
    </source>
</evidence>
<feature type="compositionally biased region" description="Basic and acidic residues" evidence="7">
    <location>
        <begin position="26"/>
        <end position="37"/>
    </location>
</feature>
<feature type="signal peptide" evidence="8">
    <location>
        <begin position="1"/>
        <end position="20"/>
    </location>
</feature>
<dbReference type="InterPro" id="IPR028082">
    <property type="entry name" value="Peripla_BP_I"/>
</dbReference>
<keyword evidence="5" id="KW-0472">Membrane</keyword>
<name>A0A7R7EPD3_9FIRM</name>
<dbReference type="PANTHER" id="PTHR34296:SF2">
    <property type="entry name" value="ABC TRANSPORTER GUANOSINE-BINDING PROTEIN NUPN"/>
    <property type="match status" value="1"/>
</dbReference>
<dbReference type="InterPro" id="IPR003760">
    <property type="entry name" value="PnrA-like"/>
</dbReference>
<dbReference type="KEGG" id="ahb:bsdtb5_35500"/>
<feature type="region of interest" description="Disordered" evidence="7">
    <location>
        <begin position="22"/>
        <end position="46"/>
    </location>
</feature>
<dbReference type="PANTHER" id="PTHR34296">
    <property type="entry name" value="TRANSCRIPTIONAL ACTIVATOR PROTEIN MED"/>
    <property type="match status" value="1"/>
</dbReference>
<dbReference type="PROSITE" id="PS51257">
    <property type="entry name" value="PROKAR_LIPOPROTEIN"/>
    <property type="match status" value="1"/>
</dbReference>